<dbReference type="PANTHER" id="PTHR31360">
    <property type="match status" value="1"/>
</dbReference>
<feature type="non-terminal residue" evidence="4">
    <location>
        <position position="231"/>
    </location>
</feature>
<feature type="chain" id="PRO_5002892142" description="Outer membrane or secreted lipoprotein" evidence="3">
    <location>
        <begin position="25"/>
        <end position="231"/>
    </location>
</feature>
<dbReference type="Proteomes" id="UP000008311">
    <property type="component" value="Unassembled WGS sequence"/>
</dbReference>
<dbReference type="PANTHER" id="PTHR31360:SF0">
    <property type="entry name" value="OIL BODY-ASSOCIATED PROTEIN 1B"/>
    <property type="match status" value="1"/>
</dbReference>
<evidence type="ECO:0008006" key="6">
    <source>
        <dbReference type="Google" id="ProtNLM"/>
    </source>
</evidence>
<sequence>MEEFAMKLALAGTGLIVLAALAVAQERVAAPTSPPGSEKAASTKVLETGARLLQRNSPVGGFDIYLVGFHPMKDHPDQQMEAHHYCHQVNEDFAQCILFDGNTRTANMNGTEYIISEKLFNTLPPEERPFWHPHNGEILSGQLMAPGIPDVAEHALMKTKMNSYGKTWHVWDTERNNLPLGPAMLAWSFNRDGEAAPGLVEQRDRKMERDTAKTRAARRDLQPLAHPQSGV</sequence>
<gene>
    <name evidence="4" type="ORF">RCOM_1898440</name>
</gene>
<evidence type="ECO:0000256" key="1">
    <source>
        <dbReference type="ARBA" id="ARBA00009740"/>
    </source>
</evidence>
<keyword evidence="5" id="KW-1185">Reference proteome</keyword>
<proteinExistence type="inferred from homology"/>
<reference evidence="5" key="1">
    <citation type="journal article" date="2010" name="Nat. Biotechnol.">
        <title>Draft genome sequence of the oilseed species Ricinus communis.</title>
        <authorList>
            <person name="Chan A.P."/>
            <person name="Crabtree J."/>
            <person name="Zhao Q."/>
            <person name="Lorenzi H."/>
            <person name="Orvis J."/>
            <person name="Puiu D."/>
            <person name="Melake-Berhan A."/>
            <person name="Jones K.M."/>
            <person name="Redman J."/>
            <person name="Chen G."/>
            <person name="Cahoon E.B."/>
            <person name="Gedil M."/>
            <person name="Stanke M."/>
            <person name="Haas B.J."/>
            <person name="Wortman J.R."/>
            <person name="Fraser-Liggett C.M."/>
            <person name="Ravel J."/>
            <person name="Rabinowicz P.D."/>
        </authorList>
    </citation>
    <scope>NUCLEOTIDE SEQUENCE [LARGE SCALE GENOMIC DNA]</scope>
    <source>
        <strain evidence="5">cv. Hale</strain>
    </source>
</reference>
<protein>
    <recommendedName>
        <fullName evidence="6">Outer membrane or secreted lipoprotein</fullName>
    </recommendedName>
</protein>
<dbReference type="GO" id="GO:0005811">
    <property type="term" value="C:lipid droplet"/>
    <property type="evidence" value="ECO:0000318"/>
    <property type="project" value="GO_Central"/>
</dbReference>
<dbReference type="InterPro" id="IPR010686">
    <property type="entry name" value="OBAP-like"/>
</dbReference>
<dbReference type="EMBL" id="EQ981879">
    <property type="protein sequence ID" value="EEF24567.1"/>
    <property type="molecule type" value="Genomic_DNA"/>
</dbReference>
<dbReference type="GO" id="GO:0019915">
    <property type="term" value="P:lipid storage"/>
    <property type="evidence" value="ECO:0000318"/>
    <property type="project" value="GO_Central"/>
</dbReference>
<evidence type="ECO:0000313" key="4">
    <source>
        <dbReference type="EMBL" id="EEF24567.1"/>
    </source>
</evidence>
<organism evidence="4 5">
    <name type="scientific">Ricinus communis</name>
    <name type="common">Castor bean</name>
    <dbReference type="NCBI Taxonomy" id="3988"/>
    <lineage>
        <taxon>Eukaryota</taxon>
        <taxon>Viridiplantae</taxon>
        <taxon>Streptophyta</taxon>
        <taxon>Embryophyta</taxon>
        <taxon>Tracheophyta</taxon>
        <taxon>Spermatophyta</taxon>
        <taxon>Magnoliopsida</taxon>
        <taxon>eudicotyledons</taxon>
        <taxon>Gunneridae</taxon>
        <taxon>Pentapetalae</taxon>
        <taxon>rosids</taxon>
        <taxon>fabids</taxon>
        <taxon>Malpighiales</taxon>
        <taxon>Euphorbiaceae</taxon>
        <taxon>Acalyphoideae</taxon>
        <taxon>Acalypheae</taxon>
        <taxon>Ricinus</taxon>
    </lineage>
</organism>
<keyword evidence="3" id="KW-0732">Signal</keyword>
<evidence type="ECO:0000256" key="3">
    <source>
        <dbReference type="SAM" id="SignalP"/>
    </source>
</evidence>
<accession>B9THU8</accession>
<dbReference type="InParanoid" id="B9THU8"/>
<comment type="similarity">
    <text evidence="1">Belongs to the OBAP family.</text>
</comment>
<evidence type="ECO:0000256" key="2">
    <source>
        <dbReference type="SAM" id="MobiDB-lite"/>
    </source>
</evidence>
<feature type="compositionally biased region" description="Basic and acidic residues" evidence="2">
    <location>
        <begin position="201"/>
        <end position="221"/>
    </location>
</feature>
<feature type="region of interest" description="Disordered" evidence="2">
    <location>
        <begin position="197"/>
        <end position="231"/>
    </location>
</feature>
<dbReference type="eggNOG" id="ENOG502QR3B">
    <property type="taxonomic scope" value="Eukaryota"/>
</dbReference>
<name>B9THU8_RICCO</name>
<dbReference type="AlphaFoldDB" id="B9THU8"/>
<feature type="signal peptide" evidence="3">
    <location>
        <begin position="1"/>
        <end position="24"/>
    </location>
</feature>
<dbReference type="Pfam" id="PF06884">
    <property type="entry name" value="DUF1264"/>
    <property type="match status" value="1"/>
</dbReference>
<evidence type="ECO:0000313" key="5">
    <source>
        <dbReference type="Proteomes" id="UP000008311"/>
    </source>
</evidence>